<evidence type="ECO:0000256" key="12">
    <source>
        <dbReference type="ARBA" id="ARBA00023326"/>
    </source>
</evidence>
<feature type="domain" description="Auxiliary Activity family 9 catalytic" evidence="18">
    <location>
        <begin position="36"/>
        <end position="191"/>
    </location>
</feature>
<feature type="region of interest" description="Disordered" evidence="16">
    <location>
        <begin position="205"/>
        <end position="243"/>
    </location>
</feature>
<comment type="subcellular location">
    <subcellularLocation>
        <location evidence="2">Secreted</location>
    </subcellularLocation>
</comment>
<keyword evidence="9" id="KW-0503">Monooxygenase</keyword>
<dbReference type="Gene3D" id="2.70.50.70">
    <property type="match status" value="1"/>
</dbReference>
<evidence type="ECO:0000256" key="7">
    <source>
        <dbReference type="ARBA" id="ARBA00023002"/>
    </source>
</evidence>
<dbReference type="Proteomes" id="UP000092993">
    <property type="component" value="Unassembled WGS sequence"/>
</dbReference>
<dbReference type="InterPro" id="IPR049892">
    <property type="entry name" value="AA9"/>
</dbReference>
<keyword evidence="5 17" id="KW-0732">Signal</keyword>
<dbReference type="AlphaFoldDB" id="A0A1C7LS70"/>
<dbReference type="GO" id="GO:0030245">
    <property type="term" value="P:cellulose catabolic process"/>
    <property type="evidence" value="ECO:0007669"/>
    <property type="project" value="UniProtKB-KW"/>
</dbReference>
<evidence type="ECO:0000259" key="18">
    <source>
        <dbReference type="Pfam" id="PF03443"/>
    </source>
</evidence>
<dbReference type="InterPro" id="IPR005103">
    <property type="entry name" value="AA9_LPMO"/>
</dbReference>
<evidence type="ECO:0000256" key="10">
    <source>
        <dbReference type="ARBA" id="ARBA00023157"/>
    </source>
</evidence>
<evidence type="ECO:0000256" key="2">
    <source>
        <dbReference type="ARBA" id="ARBA00004613"/>
    </source>
</evidence>
<evidence type="ECO:0000313" key="20">
    <source>
        <dbReference type="Proteomes" id="UP000092993"/>
    </source>
</evidence>
<feature type="chain" id="PRO_5008888744" description="lytic cellulose monooxygenase (C4-dehydrogenating)" evidence="17">
    <location>
        <begin position="19"/>
        <end position="243"/>
    </location>
</feature>
<dbReference type="PANTHER" id="PTHR33353">
    <property type="entry name" value="PUTATIVE (AFU_ORTHOLOGUE AFUA_1G12560)-RELATED"/>
    <property type="match status" value="1"/>
</dbReference>
<dbReference type="OrthoDB" id="3496539at2759"/>
<keyword evidence="6" id="KW-0136">Cellulose degradation</keyword>
<organism evidence="19 20">
    <name type="scientific">Grifola frondosa</name>
    <name type="common">Maitake</name>
    <name type="synonym">Polyporus frondosus</name>
    <dbReference type="NCBI Taxonomy" id="5627"/>
    <lineage>
        <taxon>Eukaryota</taxon>
        <taxon>Fungi</taxon>
        <taxon>Dikarya</taxon>
        <taxon>Basidiomycota</taxon>
        <taxon>Agaricomycotina</taxon>
        <taxon>Agaricomycetes</taxon>
        <taxon>Polyporales</taxon>
        <taxon>Grifolaceae</taxon>
        <taxon>Grifola</taxon>
    </lineage>
</organism>
<evidence type="ECO:0000256" key="15">
    <source>
        <dbReference type="ARBA" id="ARBA00047174"/>
    </source>
</evidence>
<evidence type="ECO:0000256" key="9">
    <source>
        <dbReference type="ARBA" id="ARBA00023033"/>
    </source>
</evidence>
<reference evidence="19 20" key="1">
    <citation type="submission" date="2016-03" db="EMBL/GenBank/DDBJ databases">
        <title>Whole genome sequencing of Grifola frondosa 9006-11.</title>
        <authorList>
            <person name="Min B."/>
            <person name="Park H."/>
            <person name="Kim J.-G."/>
            <person name="Cho H."/>
            <person name="Oh Y.-L."/>
            <person name="Kong W.-S."/>
            <person name="Choi I.-G."/>
        </authorList>
    </citation>
    <scope>NUCLEOTIDE SEQUENCE [LARGE SCALE GENOMIC DNA]</scope>
    <source>
        <strain evidence="19 20">9006-11</strain>
    </source>
</reference>
<dbReference type="GO" id="GO:0005576">
    <property type="term" value="C:extracellular region"/>
    <property type="evidence" value="ECO:0007669"/>
    <property type="project" value="UniProtKB-SubCell"/>
</dbReference>
<comment type="caution">
    <text evidence="19">The sequence shown here is derived from an EMBL/GenBank/DDBJ whole genome shotgun (WGS) entry which is preliminary data.</text>
</comment>
<dbReference type="STRING" id="5627.A0A1C7LS70"/>
<evidence type="ECO:0000256" key="17">
    <source>
        <dbReference type="SAM" id="SignalP"/>
    </source>
</evidence>
<evidence type="ECO:0000256" key="16">
    <source>
        <dbReference type="SAM" id="MobiDB-lite"/>
    </source>
</evidence>
<dbReference type="EMBL" id="LUGG01000023">
    <property type="protein sequence ID" value="OBZ67573.1"/>
    <property type="molecule type" value="Genomic_DNA"/>
</dbReference>
<keyword evidence="7" id="KW-0560">Oxidoreductase</keyword>
<proteinExistence type="inferred from homology"/>
<accession>A0A1C7LS70</accession>
<keyword evidence="12" id="KW-0624">Polysaccharide degradation</keyword>
<evidence type="ECO:0000256" key="1">
    <source>
        <dbReference type="ARBA" id="ARBA00001973"/>
    </source>
</evidence>
<gene>
    <name evidence="19" type="primary">eglD_0</name>
    <name evidence="19" type="ORF">A0H81_12400</name>
</gene>
<evidence type="ECO:0000256" key="8">
    <source>
        <dbReference type="ARBA" id="ARBA00023008"/>
    </source>
</evidence>
<comment type="catalytic activity">
    <reaction evidence="14">
        <text>[(1-&gt;4)-beta-D-glucosyl]n+m + reduced acceptor + O2 = 4-dehydro-beta-D-glucosyl-[(1-&gt;4)-beta-D-glucosyl]n-1 + [(1-&gt;4)-beta-D-glucosyl]m + acceptor + H2O.</text>
        <dbReference type="EC" id="1.14.99.56"/>
    </reaction>
</comment>
<keyword evidence="10" id="KW-1015">Disulfide bond</keyword>
<dbReference type="Pfam" id="PF03443">
    <property type="entry name" value="AA9"/>
    <property type="match status" value="1"/>
</dbReference>
<dbReference type="OMA" id="CYELDMT"/>
<keyword evidence="4" id="KW-0479">Metal-binding</keyword>
<evidence type="ECO:0000256" key="3">
    <source>
        <dbReference type="ARBA" id="ARBA00022525"/>
    </source>
</evidence>
<feature type="signal peptide" evidence="17">
    <location>
        <begin position="1"/>
        <end position="18"/>
    </location>
</feature>
<evidence type="ECO:0000256" key="13">
    <source>
        <dbReference type="ARBA" id="ARBA00044502"/>
    </source>
</evidence>
<keyword evidence="20" id="KW-1185">Reference proteome</keyword>
<evidence type="ECO:0000256" key="5">
    <source>
        <dbReference type="ARBA" id="ARBA00022729"/>
    </source>
</evidence>
<comment type="cofactor">
    <cofactor evidence="1">
        <name>Cu(2+)</name>
        <dbReference type="ChEBI" id="CHEBI:29036"/>
    </cofactor>
</comment>
<dbReference type="GO" id="GO:0004497">
    <property type="term" value="F:monooxygenase activity"/>
    <property type="evidence" value="ECO:0007669"/>
    <property type="project" value="UniProtKB-KW"/>
</dbReference>
<evidence type="ECO:0000256" key="4">
    <source>
        <dbReference type="ARBA" id="ARBA00022723"/>
    </source>
</evidence>
<evidence type="ECO:0000256" key="14">
    <source>
        <dbReference type="ARBA" id="ARBA00045077"/>
    </source>
</evidence>
<evidence type="ECO:0000256" key="11">
    <source>
        <dbReference type="ARBA" id="ARBA00023277"/>
    </source>
</evidence>
<keyword evidence="11" id="KW-0119">Carbohydrate metabolism</keyword>
<dbReference type="PANTHER" id="PTHR33353:SF10">
    <property type="entry name" value="ENDO-BETA-1,4-GLUCANASE D"/>
    <property type="match status" value="1"/>
</dbReference>
<keyword evidence="8" id="KW-0186">Copper</keyword>
<comment type="similarity">
    <text evidence="13">Belongs to the polysaccharide monooxygenase AA9 family.</text>
</comment>
<keyword evidence="3" id="KW-0964">Secreted</keyword>
<evidence type="ECO:0000313" key="19">
    <source>
        <dbReference type="EMBL" id="OBZ67573.1"/>
    </source>
</evidence>
<protein>
    <recommendedName>
        <fullName evidence="15">lytic cellulose monooxygenase (C4-dehydrogenating)</fullName>
        <ecNumber evidence="15">1.14.99.56</ecNumber>
    </recommendedName>
</protein>
<dbReference type="GO" id="GO:0046872">
    <property type="term" value="F:metal ion binding"/>
    <property type="evidence" value="ECO:0007669"/>
    <property type="project" value="UniProtKB-KW"/>
</dbReference>
<evidence type="ECO:0000256" key="6">
    <source>
        <dbReference type="ARBA" id="ARBA00023001"/>
    </source>
</evidence>
<dbReference type="EC" id="1.14.99.56" evidence="15"/>
<name>A0A1C7LS70_GRIFR</name>
<sequence length="243" mass="25846">MKAIFITLAAVSMPLVAAHYTLPDLIANGSTFADCSTPTDPEIRCYELDMTNTAGETSIATVQAGSTIGFKVDIQNDDFYHPGYFSAYMSEASPAANSAEAGTGSTWFKVWEDPPVFENGALVFPSQTIDSFTFTIPKSLPSGQYLVRGEQIALHVASTFGGAQYYIGCAQINVVNGGSGNPDQRLLSPGHTLGTSRVFLSTSTTYPRTTPATSPPVPLSGKDECPKENGSNGIELSRDAFYV</sequence>